<evidence type="ECO:0000256" key="2">
    <source>
        <dbReference type="SAM" id="Phobius"/>
    </source>
</evidence>
<keyword evidence="2" id="KW-0812">Transmembrane</keyword>
<keyword evidence="2" id="KW-1133">Transmembrane helix</keyword>
<reference evidence="3" key="2">
    <citation type="journal article" date="2023" name="Commun. Biol.">
        <title>Suspicions of two bridgehead invasions of Xylella fastidiosa subsp. multiplex in France.</title>
        <authorList>
            <person name="Dupas E."/>
            <person name="Durand K."/>
            <person name="Rieux A."/>
            <person name="Briand M."/>
            <person name="Pruvost O."/>
            <person name="Cunty A."/>
            <person name="Denance N."/>
            <person name="Donnadieu C."/>
            <person name="Legendre B."/>
            <person name="Lopez-Roques C."/>
            <person name="Cesbron S."/>
            <person name="Ravigne V."/>
            <person name="Jacques M.A."/>
        </authorList>
    </citation>
    <scope>NUCLEOTIDE SEQUENCE</scope>
    <source>
        <strain evidence="3">CFBP8070</strain>
    </source>
</reference>
<accession>A0AAW6I068</accession>
<evidence type="ECO:0000313" key="3">
    <source>
        <dbReference type="EMBL" id="MDC6409304.1"/>
    </source>
</evidence>
<comment type="caution">
    <text evidence="3">The sequence shown here is derived from an EMBL/GenBank/DDBJ whole genome shotgun (WGS) entry which is preliminary data.</text>
</comment>
<evidence type="ECO:0008006" key="5">
    <source>
        <dbReference type="Google" id="ProtNLM"/>
    </source>
</evidence>
<name>A0AAW6I068_XYLFS</name>
<feature type="transmembrane region" description="Helical" evidence="2">
    <location>
        <begin position="12"/>
        <end position="28"/>
    </location>
</feature>
<dbReference type="RefSeq" id="WP_038210359.1">
    <property type="nucleotide sequence ID" value="NZ_CP047134.1"/>
</dbReference>
<proteinExistence type="predicted"/>
<evidence type="ECO:0000313" key="4">
    <source>
        <dbReference type="Proteomes" id="UP001220702"/>
    </source>
</evidence>
<dbReference type="EMBL" id="JAJKGN010000002">
    <property type="protein sequence ID" value="MDC6409304.1"/>
    <property type="molecule type" value="Genomic_DNA"/>
</dbReference>
<feature type="compositionally biased region" description="Basic and acidic residues" evidence="1">
    <location>
        <begin position="136"/>
        <end position="147"/>
    </location>
</feature>
<gene>
    <name evidence="3" type="ORF">LOK82_12050</name>
</gene>
<keyword evidence="2" id="KW-0472">Membrane</keyword>
<organism evidence="3 4">
    <name type="scientific">Xylella fastidiosa subsp. multiplex</name>
    <dbReference type="NCBI Taxonomy" id="644357"/>
    <lineage>
        <taxon>Bacteria</taxon>
        <taxon>Pseudomonadati</taxon>
        <taxon>Pseudomonadota</taxon>
        <taxon>Gammaproteobacteria</taxon>
        <taxon>Lysobacterales</taxon>
        <taxon>Lysobacteraceae</taxon>
        <taxon>Xylella</taxon>
    </lineage>
</organism>
<reference evidence="3" key="1">
    <citation type="submission" date="2021-11" db="EMBL/GenBank/DDBJ databases">
        <authorList>
            <person name="Denance N."/>
            <person name="Briand M."/>
            <person name="Dupas E."/>
            <person name="Durand K."/>
            <person name="Legendre B."/>
            <person name="Cunty A."/>
            <person name="Donnadieu C."/>
            <person name="Lopez Roques C."/>
            <person name="Cesbron S."/>
            <person name="Jacques M.A."/>
        </authorList>
    </citation>
    <scope>NUCLEOTIDE SEQUENCE</scope>
    <source>
        <strain evidence="3">CFBP8070</strain>
    </source>
</reference>
<feature type="region of interest" description="Disordered" evidence="1">
    <location>
        <begin position="123"/>
        <end position="147"/>
    </location>
</feature>
<sequence>MLFTSKNTTLRNSILVLGMLLYMLALAKKQWNGIKLSKDCNIWSVVMNTILKQLLTGKDNQTHDLVRWLGTIVVFTALTLTIYNVVWRGQAFEPQAFCFGMSSIFATLGAALKLKETTEPYNYPESNGSNASKAADYQDAHDPMSKT</sequence>
<dbReference type="Proteomes" id="UP001220702">
    <property type="component" value="Unassembled WGS sequence"/>
</dbReference>
<evidence type="ECO:0000256" key="1">
    <source>
        <dbReference type="SAM" id="MobiDB-lite"/>
    </source>
</evidence>
<protein>
    <recommendedName>
        <fullName evidence="5">Phage holin family protein</fullName>
    </recommendedName>
</protein>
<dbReference type="AlphaFoldDB" id="A0AAW6I068"/>
<feature type="transmembrane region" description="Helical" evidence="2">
    <location>
        <begin position="65"/>
        <end position="86"/>
    </location>
</feature>